<dbReference type="InterPro" id="IPR050393">
    <property type="entry name" value="MFP_Efflux_Pump"/>
</dbReference>
<evidence type="ECO:0000256" key="2">
    <source>
        <dbReference type="ARBA" id="ARBA00009477"/>
    </source>
</evidence>
<evidence type="ECO:0000313" key="11">
    <source>
        <dbReference type="Proteomes" id="UP000054921"/>
    </source>
</evidence>
<proteinExistence type="inferred from homology"/>
<dbReference type="Proteomes" id="UP000054921">
    <property type="component" value="Unassembled WGS sequence"/>
</dbReference>
<organism evidence="10 11">
    <name type="scientific">Legionella cherrii</name>
    <dbReference type="NCBI Taxonomy" id="28084"/>
    <lineage>
        <taxon>Bacteria</taxon>
        <taxon>Pseudomonadati</taxon>
        <taxon>Pseudomonadota</taxon>
        <taxon>Gammaproteobacteria</taxon>
        <taxon>Legionellales</taxon>
        <taxon>Legionellaceae</taxon>
        <taxon>Legionella</taxon>
    </lineage>
</organism>
<dbReference type="Gene3D" id="2.40.30.170">
    <property type="match status" value="1"/>
</dbReference>
<evidence type="ECO:0000259" key="9">
    <source>
        <dbReference type="Pfam" id="PF25963"/>
    </source>
</evidence>
<evidence type="ECO:0000256" key="1">
    <source>
        <dbReference type="ARBA" id="ARBA00004167"/>
    </source>
</evidence>
<dbReference type="SUPFAM" id="SSF111369">
    <property type="entry name" value="HlyD-like secretion proteins"/>
    <property type="match status" value="1"/>
</dbReference>
<dbReference type="OrthoDB" id="5645220at2"/>
<comment type="subcellular location">
    <subcellularLocation>
        <location evidence="1">Membrane</location>
        <topology evidence="1">Single-pass membrane protein</topology>
    </subcellularLocation>
</comment>
<dbReference type="InterPro" id="IPR006143">
    <property type="entry name" value="RND_pump_MFP"/>
</dbReference>
<dbReference type="NCBIfam" id="TIGR01730">
    <property type="entry name" value="RND_mfp"/>
    <property type="match status" value="1"/>
</dbReference>
<dbReference type="GeneID" id="93294276"/>
<dbReference type="RefSeq" id="WP_014845102.1">
    <property type="nucleotide sequence ID" value="NZ_LNXW01000006.1"/>
</dbReference>
<evidence type="ECO:0000313" key="10">
    <source>
        <dbReference type="EMBL" id="KTC82827.1"/>
    </source>
</evidence>
<evidence type="ECO:0000256" key="5">
    <source>
        <dbReference type="ARBA" id="ARBA00023136"/>
    </source>
</evidence>
<dbReference type="Gene3D" id="1.10.287.470">
    <property type="entry name" value="Helix hairpin bin"/>
    <property type="match status" value="1"/>
</dbReference>
<dbReference type="Pfam" id="PF25917">
    <property type="entry name" value="BSH_RND"/>
    <property type="match status" value="1"/>
</dbReference>
<feature type="transmembrane region" description="Helical" evidence="6">
    <location>
        <begin position="21"/>
        <end position="42"/>
    </location>
</feature>
<dbReference type="InterPro" id="IPR058634">
    <property type="entry name" value="AaeA-lik-b-barrel"/>
</dbReference>
<protein>
    <submittedName>
        <fullName evidence="10">Multidrug efflux system</fullName>
    </submittedName>
</protein>
<comment type="similarity">
    <text evidence="2">Belongs to the membrane fusion protein (MFP) (TC 8.A.1) family.</text>
</comment>
<evidence type="ECO:0000259" key="8">
    <source>
        <dbReference type="Pfam" id="PF25917"/>
    </source>
</evidence>
<dbReference type="PATRIC" id="fig|28084.5.peg.55"/>
<gene>
    <name evidence="10" type="primary">emrA_1</name>
    <name evidence="10" type="ORF">Lche_0050</name>
</gene>
<dbReference type="AlphaFoldDB" id="A0A0W0SI14"/>
<keyword evidence="5 6" id="KW-0472">Membrane</keyword>
<evidence type="ECO:0000256" key="3">
    <source>
        <dbReference type="ARBA" id="ARBA00022692"/>
    </source>
</evidence>
<dbReference type="PANTHER" id="PTHR30367:SF1">
    <property type="entry name" value="MULTIDRUG RESISTANCE PROTEIN MDTN"/>
    <property type="match status" value="1"/>
</dbReference>
<evidence type="ECO:0000256" key="6">
    <source>
        <dbReference type="SAM" id="Phobius"/>
    </source>
</evidence>
<accession>A0A0W0SI14</accession>
<dbReference type="Pfam" id="PF25963">
    <property type="entry name" value="Beta-barrel_AAEA"/>
    <property type="match status" value="1"/>
</dbReference>
<name>A0A0W0SI14_9GAMM</name>
<evidence type="ECO:0000259" key="7">
    <source>
        <dbReference type="Pfam" id="PF25876"/>
    </source>
</evidence>
<feature type="domain" description="Multidrug resistance protein MdtA-like alpha-helical hairpin" evidence="7">
    <location>
        <begin position="101"/>
        <end position="169"/>
    </location>
</feature>
<keyword evidence="3 6" id="KW-0812">Transmembrane</keyword>
<dbReference type="InterPro" id="IPR058624">
    <property type="entry name" value="MdtA-like_HH"/>
</dbReference>
<dbReference type="PANTHER" id="PTHR30367">
    <property type="entry name" value="P-HYDROXYBENZOIC ACID EFFLUX PUMP SUBUNIT AAEA-RELATED"/>
    <property type="match status" value="1"/>
</dbReference>
<feature type="domain" description="p-hydroxybenzoic acid efflux pump subunit AaeA-like beta-barrel" evidence="9">
    <location>
        <begin position="204"/>
        <end position="296"/>
    </location>
</feature>
<feature type="domain" description="Multidrug resistance protein MdtA-like barrel-sandwich hybrid" evidence="8">
    <location>
        <begin position="59"/>
        <end position="200"/>
    </location>
</feature>
<dbReference type="Pfam" id="PF25876">
    <property type="entry name" value="HH_MFP_RND"/>
    <property type="match status" value="1"/>
</dbReference>
<dbReference type="GO" id="GO:0016020">
    <property type="term" value="C:membrane"/>
    <property type="evidence" value="ECO:0007669"/>
    <property type="project" value="InterPro"/>
</dbReference>
<keyword evidence="4 6" id="KW-1133">Transmembrane helix</keyword>
<comment type="caution">
    <text evidence="10">The sequence shown here is derived from an EMBL/GenBank/DDBJ whole genome shotgun (WGS) entry which is preliminary data.</text>
</comment>
<evidence type="ECO:0000256" key="4">
    <source>
        <dbReference type="ARBA" id="ARBA00022989"/>
    </source>
</evidence>
<sequence length="307" mass="34581">MNNPTLLKKSILHKWRNKTHSWKRFLIVLSLTLITLASIYFWTLAQRYVSTEDAYINGNVVQIASRVTGPVKHLYVENNQFVEKGQLLFELDRTPFEVAVEQAEAQYLIDKTNLQHAEATSIRTRELVKSEVMSRQAGDDVKAKLKSAKAALRLSEAKLKEAKLRLSYARVLAPTSGWVSNLSLRVGNVVSENQPLFAMIDDTTFWVDANFKETELEHIQPNQRATIKIDMYPHKQFIGVVNSISGGSGTAFSLMPPQNATGNWVKVTQRVPVRVQIIKPDSQYPLRLGTSAKVSIDLQSKQVSKTS</sequence>
<dbReference type="STRING" id="28084.Lche_0050"/>
<reference evidence="10 11" key="1">
    <citation type="submission" date="2015-11" db="EMBL/GenBank/DDBJ databases">
        <title>Genomic analysis of 38 Legionella species identifies large and diverse effector repertoires.</title>
        <authorList>
            <person name="Burstein D."/>
            <person name="Amaro F."/>
            <person name="Zusman T."/>
            <person name="Lifshitz Z."/>
            <person name="Cohen O."/>
            <person name="Gilbert J.A."/>
            <person name="Pupko T."/>
            <person name="Shuman H.A."/>
            <person name="Segal G."/>
        </authorList>
    </citation>
    <scope>NUCLEOTIDE SEQUENCE [LARGE SCALE GENOMIC DNA]</scope>
    <source>
        <strain evidence="10 11">ORW</strain>
    </source>
</reference>
<dbReference type="EMBL" id="LNXW01000006">
    <property type="protein sequence ID" value="KTC82827.1"/>
    <property type="molecule type" value="Genomic_DNA"/>
</dbReference>
<dbReference type="InterPro" id="IPR058625">
    <property type="entry name" value="MdtA-like_BSH"/>
</dbReference>
<dbReference type="GO" id="GO:0022857">
    <property type="term" value="F:transmembrane transporter activity"/>
    <property type="evidence" value="ECO:0007669"/>
    <property type="project" value="InterPro"/>
</dbReference>